<name>A0A4V1BZ85_9BURK</name>
<dbReference type="OrthoDB" id="7431405at2"/>
<accession>A0A4V1BZ85</accession>
<evidence type="ECO:0000313" key="1">
    <source>
        <dbReference type="EMBL" id="QBY54442.1"/>
    </source>
</evidence>
<reference evidence="1 2" key="1">
    <citation type="submission" date="2019-03" db="EMBL/GenBank/DDBJ databases">
        <title>Efficiently degradation of phenoxyalkanoic acid herbicides by Cupriavidus oxalaticus strain X32.</title>
        <authorList>
            <person name="Sheng X."/>
        </authorList>
    </citation>
    <scope>NUCLEOTIDE SEQUENCE [LARGE SCALE GENOMIC DNA]</scope>
    <source>
        <strain evidence="1 2">X32</strain>
    </source>
</reference>
<dbReference type="RefSeq" id="WP_135706026.1">
    <property type="nucleotide sequence ID" value="NZ_CP038635.1"/>
</dbReference>
<protein>
    <recommendedName>
        <fullName evidence="3">Response receiver domain-containing protein</fullName>
    </recommendedName>
</protein>
<sequence length="674" mass="74021">MSLADLLAVRNIRTALIVDDVFDAVPTSTDIDPGNEAWSNFNDDITHEQRARIIEAYPAAASKRFDECVDDDNYVAAIWRLRDELGETAAGLFETYTADQATDESYVRLVNERLHALGLTVRTAGRDFANAAREADLVVIDLFFGKAQDPASLDESKRRLREALQLRLANPPLVILMSRSPRLESKRDEFRDEVGLLDSGFRILKKEDIENTNRLELQLERLAENSTDSHALARLFHALEVGVKQGAERTLRLLRKMRLSDVGQIQQLLLDAEGQPAGSYLVDVFDRVLQHEIEREAGIIDAALAVNGFSAAKHPPPYVAGSADLQELVQRLLTQHENRLRLPGSVGALVAFGDLLRMPPEADANRLQRAILVDLTPEQVLLVLTPACDLQRGAAPRILLLVGTVKPLAVKDWSYGDDARTSAIRIDNELRWVKWNLKHIDTVSESQISNAFEAGDVRLVGRLREGHALELQQRVLAGLGRIGQMAALPGTFPVELGLFYPDVEGRLKALDVSALADGAVCFVGRDENGGPMLRLVMTEVICDGVLSALAGVEEDHVAPHARLAFQHVKATPDLRRLMVQGFDLKGVNDQGWKEISSETGAEKGVRKMGLIAWNYIVPDAPLPRSSLNKAGIVFLIRDAGRADVPGLGDAIRSGFIEPAGMQIPATQLEESPPG</sequence>
<dbReference type="EMBL" id="CP038635">
    <property type="protein sequence ID" value="QBY54442.1"/>
    <property type="molecule type" value="Genomic_DNA"/>
</dbReference>
<proteinExistence type="predicted"/>
<dbReference type="AlphaFoldDB" id="A0A4V1BZ85"/>
<organism evidence="1 2">
    <name type="scientific">Cupriavidus oxalaticus</name>
    <dbReference type="NCBI Taxonomy" id="96344"/>
    <lineage>
        <taxon>Bacteria</taxon>
        <taxon>Pseudomonadati</taxon>
        <taxon>Pseudomonadota</taxon>
        <taxon>Betaproteobacteria</taxon>
        <taxon>Burkholderiales</taxon>
        <taxon>Burkholderiaceae</taxon>
        <taxon>Cupriavidus</taxon>
    </lineage>
</organism>
<evidence type="ECO:0008006" key="3">
    <source>
        <dbReference type="Google" id="ProtNLM"/>
    </source>
</evidence>
<evidence type="ECO:0000313" key="2">
    <source>
        <dbReference type="Proteomes" id="UP000295294"/>
    </source>
</evidence>
<gene>
    <name evidence="1" type="ORF">E0W60_25940</name>
</gene>
<dbReference type="Proteomes" id="UP000295294">
    <property type="component" value="Chromosome 2"/>
</dbReference>
<dbReference type="KEGG" id="cox:E0W60_25940"/>